<dbReference type="Proteomes" id="UP001198163">
    <property type="component" value="Unassembled WGS sequence"/>
</dbReference>
<dbReference type="AlphaFoldDB" id="A0AAE3EGS5"/>
<comment type="caution">
    <text evidence="2">The sequence shown here is derived from an EMBL/GenBank/DDBJ whole genome shotgun (WGS) entry which is preliminary data.</text>
</comment>
<reference evidence="2" key="1">
    <citation type="submission" date="2021-08" db="EMBL/GenBank/DDBJ databases">
        <title>Comparative analyses of Brucepasteria parasyntrophica and Teretinema zuelzerae.</title>
        <authorList>
            <person name="Song Y."/>
            <person name="Brune A."/>
        </authorList>
    </citation>
    <scope>NUCLEOTIDE SEQUENCE</scope>
    <source>
        <strain evidence="2">DSM 1903</strain>
    </source>
</reference>
<gene>
    <name evidence="2" type="ORF">K7J14_02425</name>
</gene>
<dbReference type="EMBL" id="JAINWA010000001">
    <property type="protein sequence ID" value="MCD1653553.1"/>
    <property type="molecule type" value="Genomic_DNA"/>
</dbReference>
<keyword evidence="3" id="KW-1185">Reference proteome</keyword>
<dbReference type="SUPFAM" id="SSF54427">
    <property type="entry name" value="NTF2-like"/>
    <property type="match status" value="1"/>
</dbReference>
<dbReference type="InterPro" id="IPR032710">
    <property type="entry name" value="NTF2-like_dom_sf"/>
</dbReference>
<name>A0AAE3EGS5_9SPIR</name>
<dbReference type="RefSeq" id="WP_230752646.1">
    <property type="nucleotide sequence ID" value="NZ_JAINWA010000001.1"/>
</dbReference>
<protein>
    <submittedName>
        <fullName evidence="2">Nuclear transport factor 2 family protein</fullName>
    </submittedName>
</protein>
<evidence type="ECO:0000313" key="2">
    <source>
        <dbReference type="EMBL" id="MCD1653553.1"/>
    </source>
</evidence>
<dbReference type="Gene3D" id="3.10.450.50">
    <property type="match status" value="1"/>
</dbReference>
<dbReference type="Pfam" id="PF13474">
    <property type="entry name" value="SnoaL_3"/>
    <property type="match status" value="1"/>
</dbReference>
<organism evidence="2 3">
    <name type="scientific">Teretinema zuelzerae</name>
    <dbReference type="NCBI Taxonomy" id="156"/>
    <lineage>
        <taxon>Bacteria</taxon>
        <taxon>Pseudomonadati</taxon>
        <taxon>Spirochaetota</taxon>
        <taxon>Spirochaetia</taxon>
        <taxon>Spirochaetales</taxon>
        <taxon>Treponemataceae</taxon>
        <taxon>Teretinema</taxon>
    </lineage>
</organism>
<accession>A0AAE3EGS5</accession>
<evidence type="ECO:0000259" key="1">
    <source>
        <dbReference type="Pfam" id="PF13474"/>
    </source>
</evidence>
<evidence type="ECO:0000313" key="3">
    <source>
        <dbReference type="Proteomes" id="UP001198163"/>
    </source>
</evidence>
<feature type="domain" description="SnoaL-like" evidence="1">
    <location>
        <begin position="11"/>
        <end position="127"/>
    </location>
</feature>
<proteinExistence type="predicted"/>
<dbReference type="InterPro" id="IPR037401">
    <property type="entry name" value="SnoaL-like"/>
</dbReference>
<sequence>MRLPQDFTSLYKTAVENKDKQLMCSLYHKNIVFYDVWNDFSLNGIANITSMINSWFDSISSENVLVDFENSETIFDGSAGFSTCSFKFSAQSDQGVEIRHIKERMTVCFIKENEEWFVTNQHTSVPIHMDTGLGIF</sequence>